<reference evidence="2" key="1">
    <citation type="submission" date="2019-09" db="EMBL/GenBank/DDBJ databases">
        <title>Distinct polysaccharide growth profiles of human intestinal Prevotella copri isolates.</title>
        <authorList>
            <person name="Fehlner-Peach H."/>
            <person name="Magnabosco C."/>
            <person name="Raghavan V."/>
            <person name="Scher J.U."/>
            <person name="Tett A."/>
            <person name="Cox L.M."/>
            <person name="Gottsegen C."/>
            <person name="Watters A."/>
            <person name="Wiltshire- Gordon J.D."/>
            <person name="Segata N."/>
            <person name="Bonneau R."/>
            <person name="Littman D.R."/>
        </authorList>
    </citation>
    <scope>NUCLEOTIDE SEQUENCE [LARGE SCALE GENOMIC DNA]</scope>
    <source>
        <strain evidence="2">iA624</strain>
    </source>
</reference>
<dbReference type="AlphaFoldDB" id="A0AA90VER5"/>
<evidence type="ECO:0008006" key="3">
    <source>
        <dbReference type="Google" id="ProtNLM"/>
    </source>
</evidence>
<accession>A0AA90VER5</accession>
<dbReference type="EMBL" id="VZBP01000042">
    <property type="protein sequence ID" value="MQO08627.1"/>
    <property type="molecule type" value="Genomic_DNA"/>
</dbReference>
<dbReference type="SUPFAM" id="SSF143100">
    <property type="entry name" value="TTHA1013/TTHA0281-like"/>
    <property type="match status" value="1"/>
</dbReference>
<name>A0AA90VER5_9BACT</name>
<dbReference type="Proteomes" id="UP000405805">
    <property type="component" value="Unassembled WGS sequence"/>
</dbReference>
<gene>
    <name evidence="1" type="ORF">F7D57_02575</name>
</gene>
<sequence>MDKKFKVSIEKQEDGSYIAYNTNMSGCTIIGTGESVAAAKKDFLESMAGVADAKRELGDEVPEAFSNVPDYKFDLSSLFEYYKMINVSAFARFVGINDTLMRQYRKGNTYISDAQLRKIEDGIHQLGNEFSRLQLV</sequence>
<protein>
    <recommendedName>
        <fullName evidence="3">Pilus assembly protein HicB</fullName>
    </recommendedName>
</protein>
<organism evidence="1 2">
    <name type="scientific">Segatella copri</name>
    <dbReference type="NCBI Taxonomy" id="165179"/>
    <lineage>
        <taxon>Bacteria</taxon>
        <taxon>Pseudomonadati</taxon>
        <taxon>Bacteroidota</taxon>
        <taxon>Bacteroidia</taxon>
        <taxon>Bacteroidales</taxon>
        <taxon>Prevotellaceae</taxon>
        <taxon>Segatella</taxon>
    </lineage>
</organism>
<comment type="caution">
    <text evidence="1">The sequence shown here is derived from an EMBL/GenBank/DDBJ whole genome shotgun (WGS) entry which is preliminary data.</text>
</comment>
<evidence type="ECO:0000313" key="2">
    <source>
        <dbReference type="Proteomes" id="UP000405805"/>
    </source>
</evidence>
<proteinExistence type="predicted"/>
<dbReference type="InterPro" id="IPR035069">
    <property type="entry name" value="TTHA1013/TTHA0281-like"/>
</dbReference>
<evidence type="ECO:0000313" key="1">
    <source>
        <dbReference type="EMBL" id="MQO08627.1"/>
    </source>
</evidence>
<dbReference type="RefSeq" id="WP_153096246.1">
    <property type="nucleotide sequence ID" value="NZ_VZBP01000042.1"/>
</dbReference>